<protein>
    <submittedName>
        <fullName evidence="3">Stage III sporulation protein AF</fullName>
    </submittedName>
</protein>
<feature type="transmembrane region" description="Helical" evidence="2">
    <location>
        <begin position="37"/>
        <end position="55"/>
    </location>
</feature>
<keyword evidence="2" id="KW-0812">Transmembrane</keyword>
<accession>A0A4R4FHP4</accession>
<evidence type="ECO:0000256" key="1">
    <source>
        <dbReference type="SAM" id="MobiDB-lite"/>
    </source>
</evidence>
<feature type="transmembrane region" description="Helical" evidence="2">
    <location>
        <begin position="12"/>
        <end position="31"/>
    </location>
</feature>
<evidence type="ECO:0000256" key="2">
    <source>
        <dbReference type="SAM" id="Phobius"/>
    </source>
</evidence>
<keyword evidence="2" id="KW-1133">Transmembrane helix</keyword>
<comment type="caution">
    <text evidence="3">The sequence shown here is derived from an EMBL/GenBank/DDBJ whole genome shotgun (WGS) entry which is preliminary data.</text>
</comment>
<dbReference type="RefSeq" id="WP_132275148.1">
    <property type="nucleotide sequence ID" value="NZ_JAOBST010000003.1"/>
</dbReference>
<name>A0A4R4FHP4_9FIRM</name>
<keyword evidence="4" id="KW-1185">Reference proteome</keyword>
<proteinExistence type="predicted"/>
<feature type="compositionally biased region" description="Basic and acidic residues" evidence="1">
    <location>
        <begin position="106"/>
        <end position="119"/>
    </location>
</feature>
<evidence type="ECO:0000313" key="3">
    <source>
        <dbReference type="EMBL" id="TDA23091.1"/>
    </source>
</evidence>
<feature type="compositionally biased region" description="Acidic residues" evidence="1">
    <location>
        <begin position="96"/>
        <end position="105"/>
    </location>
</feature>
<keyword evidence="2" id="KW-0472">Membrane</keyword>
<dbReference type="InterPro" id="IPR014245">
    <property type="entry name" value="Spore_III_AF"/>
</dbReference>
<reference evidence="3 4" key="1">
    <citation type="journal article" date="2016" name="Nat. Microbiol.">
        <title>The Mouse Intestinal Bacterial Collection (miBC) provides host-specific insight into cultured diversity and functional potential of the gut microbiota.</title>
        <authorList>
            <person name="Lagkouvardos I."/>
            <person name="Pukall R."/>
            <person name="Abt B."/>
            <person name="Foesel B.U."/>
            <person name="Meier-Kolthoff J.P."/>
            <person name="Kumar N."/>
            <person name="Bresciani A."/>
            <person name="Martinez I."/>
            <person name="Just S."/>
            <person name="Ziegler C."/>
            <person name="Brugiroux S."/>
            <person name="Garzetti D."/>
            <person name="Wenning M."/>
            <person name="Bui T.P."/>
            <person name="Wang J."/>
            <person name="Hugenholtz F."/>
            <person name="Plugge C.M."/>
            <person name="Peterson D.A."/>
            <person name="Hornef M.W."/>
            <person name="Baines J.F."/>
            <person name="Smidt H."/>
            <person name="Walter J."/>
            <person name="Kristiansen K."/>
            <person name="Nielsen H.B."/>
            <person name="Haller D."/>
            <person name="Overmann J."/>
            <person name="Stecher B."/>
            <person name="Clavel T."/>
        </authorList>
    </citation>
    <scope>NUCLEOTIDE SEQUENCE [LARGE SCALE GENOMIC DNA]</scope>
    <source>
        <strain evidence="3 4">DSM 28560</strain>
    </source>
</reference>
<dbReference type="Proteomes" id="UP000295710">
    <property type="component" value="Unassembled WGS sequence"/>
</dbReference>
<dbReference type="AlphaFoldDB" id="A0A4R4FHP4"/>
<dbReference type="EMBL" id="SMMX01000002">
    <property type="protein sequence ID" value="TDA23091.1"/>
    <property type="molecule type" value="Genomic_DNA"/>
</dbReference>
<sequence>MFQYLYEWIQNIAFYMVLVMAAVQVLPNTGYKKYIRFFTGLVLILMLATPIFKLFGMDERLADVYDNEAYKEEIERIEDSTKYLEDVDASDYLGAGEEEEEDEETGKETVEVEEIHIGR</sequence>
<evidence type="ECO:0000313" key="4">
    <source>
        <dbReference type="Proteomes" id="UP000295710"/>
    </source>
</evidence>
<gene>
    <name evidence="3" type="ORF">E1963_03130</name>
</gene>
<dbReference type="Pfam" id="PF09581">
    <property type="entry name" value="Spore_III_AF"/>
    <property type="match status" value="1"/>
</dbReference>
<organism evidence="3 4">
    <name type="scientific">Extibacter muris</name>
    <dbReference type="NCBI Taxonomy" id="1796622"/>
    <lineage>
        <taxon>Bacteria</taxon>
        <taxon>Bacillati</taxon>
        <taxon>Bacillota</taxon>
        <taxon>Clostridia</taxon>
        <taxon>Lachnospirales</taxon>
        <taxon>Lachnospiraceae</taxon>
        <taxon>Extibacter</taxon>
    </lineage>
</organism>
<feature type="region of interest" description="Disordered" evidence="1">
    <location>
        <begin position="94"/>
        <end position="119"/>
    </location>
</feature>